<dbReference type="AlphaFoldDB" id="A0A101A902"/>
<name>A0A101A902_9MYCO</name>
<dbReference type="GO" id="GO:0016740">
    <property type="term" value="F:transferase activity"/>
    <property type="evidence" value="ECO:0007669"/>
    <property type="project" value="UniProtKB-KW"/>
</dbReference>
<organism evidence="1 2">
    <name type="scientific">Mycobacterium lehmannii</name>
    <dbReference type="NCBI Taxonomy" id="2048550"/>
    <lineage>
        <taxon>Bacteria</taxon>
        <taxon>Bacillati</taxon>
        <taxon>Actinomycetota</taxon>
        <taxon>Actinomycetes</taxon>
        <taxon>Mycobacteriales</taxon>
        <taxon>Mycobacteriaceae</taxon>
        <taxon>Mycobacterium</taxon>
    </lineage>
</organism>
<protein>
    <submittedName>
        <fullName evidence="1">Phosphotransferase</fullName>
    </submittedName>
</protein>
<dbReference type="SUPFAM" id="SSF56112">
    <property type="entry name" value="Protein kinase-like (PK-like)"/>
    <property type="match status" value="1"/>
</dbReference>
<evidence type="ECO:0000313" key="1">
    <source>
        <dbReference type="EMBL" id="KUI17741.1"/>
    </source>
</evidence>
<dbReference type="InterPro" id="IPR011009">
    <property type="entry name" value="Kinase-like_dom_sf"/>
</dbReference>
<keyword evidence="1" id="KW-0808">Transferase</keyword>
<evidence type="ECO:0000313" key="2">
    <source>
        <dbReference type="Proteomes" id="UP000053707"/>
    </source>
</evidence>
<dbReference type="Proteomes" id="UP000053707">
    <property type="component" value="Unassembled WGS sequence"/>
</dbReference>
<dbReference type="InterPro" id="IPR004119">
    <property type="entry name" value="EcKL"/>
</dbReference>
<dbReference type="Gene3D" id="3.90.1200.10">
    <property type="match status" value="1"/>
</dbReference>
<reference evidence="1 2" key="1">
    <citation type="submission" date="2016-01" db="EMBL/GenBank/DDBJ databases">
        <authorList>
            <consortium name="TB Trials Study Group"/>
            <person name="Sutton G."/>
            <person name="Brinkac L."/>
            <person name="Sanka R."/>
            <person name="Adams M."/>
            <person name="Lau E.L."/>
            <person name="Macaden R."/>
            <person name="Grewal H.M.S."/>
        </authorList>
    </citation>
    <scope>NUCLEOTIDE SEQUENCE [LARGE SCALE GENOMIC DNA]</scope>
    <source>
        <strain evidence="1 2">IS-1744</strain>
    </source>
</reference>
<keyword evidence="2" id="KW-1185">Reference proteome</keyword>
<sequence>MPTIPVDPQSITPEWLSEVLQAEVRVCKLEQFGIGVGLLGRLYRVHLDGSPDVPPTVVVKLPTLDTIARTNLCEDLEFYRREVRFYQEIGVANPLPPARPYFTAFDESSHDFVLVLEDLARLRNVDQLVGCSVADAETVIDAIARHHAYWWENDRLASLPWLKPHTTPPFPEVIISNFRAAWPRCVERLGSDLAPTTRDYGNRFPALMPWLLDEISREPHTFLHGDLRLDQVFFATGAGDPPVTVLDWQVSSKGRGAYDVGYFLSQSLTPDTRRSCEEELLARYRERLAEHGIDYPTAELRRDYRIATAWCFIYPVAAEGRIKVVNDRNRRLVRTMFTRAVAALEDHDAFSLSPD</sequence>
<dbReference type="Pfam" id="PF02958">
    <property type="entry name" value="EcKL"/>
    <property type="match status" value="1"/>
</dbReference>
<dbReference type="PANTHER" id="PTHR11012">
    <property type="entry name" value="PROTEIN KINASE-LIKE DOMAIN-CONTAINING"/>
    <property type="match status" value="1"/>
</dbReference>
<accession>A0A101A902</accession>
<dbReference type="EMBL" id="LQIR01000012">
    <property type="protein sequence ID" value="KUI17741.1"/>
    <property type="molecule type" value="Genomic_DNA"/>
</dbReference>
<proteinExistence type="predicted"/>
<dbReference type="RefSeq" id="WP_064395329.1">
    <property type="nucleotide sequence ID" value="NZ_LQIR01000012.1"/>
</dbReference>
<comment type="caution">
    <text evidence="1">The sequence shown here is derived from an EMBL/GenBank/DDBJ whole genome shotgun (WGS) entry which is preliminary data.</text>
</comment>
<gene>
    <name evidence="1" type="ORF">AU192_02415</name>
</gene>
<dbReference type="PANTHER" id="PTHR11012:SF30">
    <property type="entry name" value="PROTEIN KINASE-LIKE DOMAIN-CONTAINING"/>
    <property type="match status" value="1"/>
</dbReference>